<dbReference type="OrthoDB" id="1494820at2"/>
<proteinExistence type="predicted"/>
<dbReference type="AlphaFoldDB" id="A0A512ASV7"/>
<reference evidence="1 2" key="1">
    <citation type="submission" date="2019-07" db="EMBL/GenBank/DDBJ databases">
        <title>Whole genome shotgun sequence of Adhaeribacter aerolatus NBRC 106133.</title>
        <authorList>
            <person name="Hosoyama A."/>
            <person name="Uohara A."/>
            <person name="Ohji S."/>
            <person name="Ichikawa N."/>
        </authorList>
    </citation>
    <scope>NUCLEOTIDE SEQUENCE [LARGE SCALE GENOMIC DNA]</scope>
    <source>
        <strain evidence="1 2">NBRC 106133</strain>
    </source>
</reference>
<dbReference type="EMBL" id="BJYS01000001">
    <property type="protein sequence ID" value="GEO02657.1"/>
    <property type="molecule type" value="Genomic_DNA"/>
</dbReference>
<sequence length="165" mass="19310">MMNKKQVMIDLYFEAGAGLYDSQVIEYNFKYLIYLLSKTQLWDGDRETAKSILDGKTKHTLGQLFKFLRDKRILFLPDTEERLEDALAARNNLIHEYLAKNVALMMTKEGRHQMIKEIIELRKRIQQGNKSVSELIEALLEPSVGKDKLAAIDEDLEKQFEKENW</sequence>
<organism evidence="1 2">
    <name type="scientific">Adhaeribacter aerolatus</name>
    <dbReference type="NCBI Taxonomy" id="670289"/>
    <lineage>
        <taxon>Bacteria</taxon>
        <taxon>Pseudomonadati</taxon>
        <taxon>Bacteroidota</taxon>
        <taxon>Cytophagia</taxon>
        <taxon>Cytophagales</taxon>
        <taxon>Hymenobacteraceae</taxon>
        <taxon>Adhaeribacter</taxon>
    </lineage>
</organism>
<accession>A0A512ASV7</accession>
<comment type="caution">
    <text evidence="1">The sequence shown here is derived from an EMBL/GenBank/DDBJ whole genome shotgun (WGS) entry which is preliminary data.</text>
</comment>
<dbReference type="Proteomes" id="UP000321532">
    <property type="component" value="Unassembled WGS sequence"/>
</dbReference>
<dbReference type="RefSeq" id="WP_146894682.1">
    <property type="nucleotide sequence ID" value="NZ_BJYS01000001.1"/>
</dbReference>
<protein>
    <submittedName>
        <fullName evidence="1">Uncharacterized protein</fullName>
    </submittedName>
</protein>
<name>A0A512ASV7_9BACT</name>
<keyword evidence="2" id="KW-1185">Reference proteome</keyword>
<gene>
    <name evidence="1" type="ORF">AAE02nite_03210</name>
</gene>
<evidence type="ECO:0000313" key="2">
    <source>
        <dbReference type="Proteomes" id="UP000321532"/>
    </source>
</evidence>
<evidence type="ECO:0000313" key="1">
    <source>
        <dbReference type="EMBL" id="GEO02657.1"/>
    </source>
</evidence>